<dbReference type="Proteomes" id="UP000193067">
    <property type="component" value="Unassembled WGS sequence"/>
</dbReference>
<evidence type="ECO:0008006" key="3">
    <source>
        <dbReference type="Google" id="ProtNLM"/>
    </source>
</evidence>
<dbReference type="EMBL" id="KZ084185">
    <property type="protein sequence ID" value="OSC96388.1"/>
    <property type="molecule type" value="Genomic_DNA"/>
</dbReference>
<dbReference type="STRING" id="1353009.A0A1Y2I5J1"/>
<organism evidence="1 2">
    <name type="scientific">Trametes coccinea (strain BRFM310)</name>
    <name type="common">Pycnoporus coccineus</name>
    <dbReference type="NCBI Taxonomy" id="1353009"/>
    <lineage>
        <taxon>Eukaryota</taxon>
        <taxon>Fungi</taxon>
        <taxon>Dikarya</taxon>
        <taxon>Basidiomycota</taxon>
        <taxon>Agaricomycotina</taxon>
        <taxon>Agaricomycetes</taxon>
        <taxon>Polyporales</taxon>
        <taxon>Polyporaceae</taxon>
        <taxon>Trametes</taxon>
    </lineage>
</organism>
<dbReference type="OrthoDB" id="2742096at2759"/>
<name>A0A1Y2I5J1_TRAC3</name>
<protein>
    <recommendedName>
        <fullName evidence="3">Arrestin-like N-terminal domain-containing protein</fullName>
    </recommendedName>
</protein>
<keyword evidence="2" id="KW-1185">Reference proteome</keyword>
<reference evidence="1 2" key="1">
    <citation type="journal article" date="2015" name="Biotechnol. Biofuels">
        <title>Enhanced degradation of softwood versus hardwood by the white-rot fungus Pycnoporus coccineus.</title>
        <authorList>
            <person name="Couturier M."/>
            <person name="Navarro D."/>
            <person name="Chevret D."/>
            <person name="Henrissat B."/>
            <person name="Piumi F."/>
            <person name="Ruiz-Duenas F.J."/>
            <person name="Martinez A.T."/>
            <person name="Grigoriev I.V."/>
            <person name="Riley R."/>
            <person name="Lipzen A."/>
            <person name="Berrin J.G."/>
            <person name="Master E.R."/>
            <person name="Rosso M.N."/>
        </authorList>
    </citation>
    <scope>NUCLEOTIDE SEQUENCE [LARGE SCALE GENOMIC DNA]</scope>
    <source>
        <strain evidence="1 2">BRFM310</strain>
    </source>
</reference>
<gene>
    <name evidence="1" type="ORF">PYCCODRAFT_1441091</name>
</gene>
<proteinExistence type="predicted"/>
<dbReference type="InterPro" id="IPR014752">
    <property type="entry name" value="Arrestin-like_C"/>
</dbReference>
<sequence>MKWLCGYLHSSRRPSPGTPIRPHKPSANSIPGVLIRLHNPIHCSGCPVEGEIRLVLWQLREDGIEHVRLELRGRATTRVTRGHPAQTETIPLVHIDIPLWTYEGLEDEPDLGHVLVSKSFSFQLPPELPPTLYNSGRTTEAEVKYAITVVGVRPEDPQHHRRMHIPIVVVPPSDNRQLLDVKARLSGTVTMADIVPWRTERAEKRIRRAPWGRHATAQVQLTIPDLSALPLYTKILFVIDILTTSPLLTRAKADTSSQHRPVFPAVPAEFTMLEFKLRRRISLRAGTLKDDVSSDVATFTKAALVISAVQAETPPSRWQPLPDADEKSAGALGRWVQRSSFRSTFQLACAPSFTTETIDCQYSLELTVPFAGAGNDVRISWPIRVSSGLDAPAARDKLDSPAPLLALENFLDLPLLYWDANVDEWDG</sequence>
<evidence type="ECO:0000313" key="1">
    <source>
        <dbReference type="EMBL" id="OSC96388.1"/>
    </source>
</evidence>
<accession>A0A1Y2I5J1</accession>
<dbReference type="AlphaFoldDB" id="A0A1Y2I5J1"/>
<dbReference type="Gene3D" id="2.60.40.640">
    <property type="match status" value="1"/>
</dbReference>
<evidence type="ECO:0000313" key="2">
    <source>
        <dbReference type="Proteomes" id="UP000193067"/>
    </source>
</evidence>